<name>A0AAV4JK34_9GAST</name>
<keyword evidence="4 5" id="KW-0472">Membrane</keyword>
<accession>A0AAV4JK34</accession>
<evidence type="ECO:0000313" key="7">
    <source>
        <dbReference type="EMBL" id="GFS22088.1"/>
    </source>
</evidence>
<evidence type="ECO:0000313" key="8">
    <source>
        <dbReference type="Proteomes" id="UP000762676"/>
    </source>
</evidence>
<feature type="domain" description="ABC-2 type transporter transmembrane" evidence="6">
    <location>
        <begin position="176"/>
        <end position="338"/>
    </location>
</feature>
<dbReference type="EMBL" id="BMAT01013883">
    <property type="protein sequence ID" value="GFS22088.1"/>
    <property type="molecule type" value="Genomic_DNA"/>
</dbReference>
<reference evidence="7 8" key="1">
    <citation type="journal article" date="2021" name="Elife">
        <title>Chloroplast acquisition without the gene transfer in kleptoplastic sea slugs, Plakobranchus ocellatus.</title>
        <authorList>
            <person name="Maeda T."/>
            <person name="Takahashi S."/>
            <person name="Yoshida T."/>
            <person name="Shimamura S."/>
            <person name="Takaki Y."/>
            <person name="Nagai Y."/>
            <person name="Toyoda A."/>
            <person name="Suzuki Y."/>
            <person name="Arimoto A."/>
            <person name="Ishii H."/>
            <person name="Satoh N."/>
            <person name="Nishiyama T."/>
            <person name="Hasebe M."/>
            <person name="Maruyama T."/>
            <person name="Minagawa J."/>
            <person name="Obokata J."/>
            <person name="Shigenobu S."/>
        </authorList>
    </citation>
    <scope>NUCLEOTIDE SEQUENCE [LARGE SCALE GENOMIC DNA]</scope>
</reference>
<evidence type="ECO:0000256" key="3">
    <source>
        <dbReference type="ARBA" id="ARBA00022989"/>
    </source>
</evidence>
<evidence type="ECO:0000259" key="6">
    <source>
        <dbReference type="Pfam" id="PF12698"/>
    </source>
</evidence>
<evidence type="ECO:0000256" key="2">
    <source>
        <dbReference type="ARBA" id="ARBA00022692"/>
    </source>
</evidence>
<proteinExistence type="predicted"/>
<dbReference type="GO" id="GO:0140359">
    <property type="term" value="F:ABC-type transporter activity"/>
    <property type="evidence" value="ECO:0007669"/>
    <property type="project" value="InterPro"/>
</dbReference>
<keyword evidence="7" id="KW-0547">Nucleotide-binding</keyword>
<evidence type="ECO:0000256" key="1">
    <source>
        <dbReference type="ARBA" id="ARBA00004141"/>
    </source>
</evidence>
<protein>
    <submittedName>
        <fullName evidence="7">ATP-binding cassette sub-family A member 2</fullName>
    </submittedName>
</protein>
<feature type="transmembrane region" description="Helical" evidence="5">
    <location>
        <begin position="290"/>
        <end position="314"/>
    </location>
</feature>
<keyword evidence="3 5" id="KW-1133">Transmembrane helix</keyword>
<sequence>MSSSKVNPLDASAYLLQATLALPSGIGASCLLRSPVITTVNTTDDFETNCRWMFDNHYQVRGPDHRGLLVNLTSEGTGEELQYSDTVYYPHNCVCKADGTGFICSSERYRRPPGFRPVTLDWLNNITGQHTENYLLYTFMEQFRHRYGGLSFGQVQGFVPVDFGLNAPTLFRKLAVRNVATTWFNHKGLHSMGVYLNSLNNAILRANLPADKGNPAAYGMTVYNHPWNDTDSQLSSLDYILEGSDVLISIFIIAAMSFVPASFVVFLVYEKSTKAKHLQFVTGMNPVMYWIGNYVWDMCNYVIPAFMCVMILLIFQIPAYVSADNLPAVVTLFLMYGYVKHTICRD</sequence>
<dbReference type="Pfam" id="PF12698">
    <property type="entry name" value="ABC2_membrane_3"/>
    <property type="match status" value="1"/>
</dbReference>
<comment type="subcellular location">
    <subcellularLocation>
        <location evidence="1">Membrane</location>
        <topology evidence="1">Multi-pass membrane protein</topology>
    </subcellularLocation>
</comment>
<keyword evidence="7" id="KW-0067">ATP-binding</keyword>
<evidence type="ECO:0000256" key="4">
    <source>
        <dbReference type="ARBA" id="ARBA00023136"/>
    </source>
</evidence>
<comment type="caution">
    <text evidence="7">The sequence shown here is derived from an EMBL/GenBank/DDBJ whole genome shotgun (WGS) entry which is preliminary data.</text>
</comment>
<dbReference type="Proteomes" id="UP000762676">
    <property type="component" value="Unassembled WGS sequence"/>
</dbReference>
<feature type="transmembrane region" description="Helical" evidence="5">
    <location>
        <begin position="246"/>
        <end position="269"/>
    </location>
</feature>
<gene>
    <name evidence="7" type="ORF">ElyMa_006941400</name>
</gene>
<dbReference type="PROSITE" id="PS51257">
    <property type="entry name" value="PROKAR_LIPOPROTEIN"/>
    <property type="match status" value="1"/>
</dbReference>
<evidence type="ECO:0000256" key="5">
    <source>
        <dbReference type="SAM" id="Phobius"/>
    </source>
</evidence>
<dbReference type="AlphaFoldDB" id="A0AAV4JK34"/>
<keyword evidence="8" id="KW-1185">Reference proteome</keyword>
<dbReference type="GO" id="GO:0016020">
    <property type="term" value="C:membrane"/>
    <property type="evidence" value="ECO:0007669"/>
    <property type="project" value="UniProtKB-SubCell"/>
</dbReference>
<organism evidence="7 8">
    <name type="scientific">Elysia marginata</name>
    <dbReference type="NCBI Taxonomy" id="1093978"/>
    <lineage>
        <taxon>Eukaryota</taxon>
        <taxon>Metazoa</taxon>
        <taxon>Spiralia</taxon>
        <taxon>Lophotrochozoa</taxon>
        <taxon>Mollusca</taxon>
        <taxon>Gastropoda</taxon>
        <taxon>Heterobranchia</taxon>
        <taxon>Euthyneura</taxon>
        <taxon>Panpulmonata</taxon>
        <taxon>Sacoglossa</taxon>
        <taxon>Placobranchoidea</taxon>
        <taxon>Plakobranchidae</taxon>
        <taxon>Elysia</taxon>
    </lineage>
</organism>
<feature type="transmembrane region" description="Helical" evidence="5">
    <location>
        <begin position="320"/>
        <end position="339"/>
    </location>
</feature>
<keyword evidence="2 5" id="KW-0812">Transmembrane</keyword>
<dbReference type="InterPro" id="IPR013525">
    <property type="entry name" value="ABC2_TM"/>
</dbReference>
<dbReference type="GO" id="GO:0005524">
    <property type="term" value="F:ATP binding"/>
    <property type="evidence" value="ECO:0007669"/>
    <property type="project" value="UniProtKB-KW"/>
</dbReference>